<name>A0A411WNX8_9GAMM</name>
<feature type="transmembrane region" description="Helical" evidence="1">
    <location>
        <begin position="101"/>
        <end position="119"/>
    </location>
</feature>
<evidence type="ECO:0000256" key="1">
    <source>
        <dbReference type="SAM" id="Phobius"/>
    </source>
</evidence>
<reference evidence="2 3" key="1">
    <citation type="submission" date="2019-03" db="EMBL/GenBank/DDBJ databases">
        <title>Pragia sp. nov. isolated from the gut tract of Carduelis flavirostris.</title>
        <authorList>
            <person name="Ge Y."/>
        </authorList>
    </citation>
    <scope>NUCLEOTIDE SEQUENCE [LARGE SCALE GENOMIC DNA]</scope>
    <source>
        <strain evidence="2 3">CF-458</strain>
    </source>
</reference>
<feature type="transmembrane region" description="Helical" evidence="1">
    <location>
        <begin position="241"/>
        <end position="259"/>
    </location>
</feature>
<feature type="transmembrane region" description="Helical" evidence="1">
    <location>
        <begin position="189"/>
        <end position="209"/>
    </location>
</feature>
<protein>
    <submittedName>
        <fullName evidence="2">EpsG family protein</fullName>
    </submittedName>
</protein>
<evidence type="ECO:0000313" key="3">
    <source>
        <dbReference type="Proteomes" id="UP000293154"/>
    </source>
</evidence>
<keyword evidence="1" id="KW-1133">Transmembrane helix</keyword>
<dbReference type="InterPro" id="IPR049458">
    <property type="entry name" value="EpsG-like"/>
</dbReference>
<organism evidence="2 3">
    <name type="scientific">Limnobaculum zhutongyuii</name>
    <dbReference type="NCBI Taxonomy" id="2498113"/>
    <lineage>
        <taxon>Bacteria</taxon>
        <taxon>Pseudomonadati</taxon>
        <taxon>Pseudomonadota</taxon>
        <taxon>Gammaproteobacteria</taxon>
        <taxon>Enterobacterales</taxon>
        <taxon>Budviciaceae</taxon>
        <taxon>Limnobaculum</taxon>
    </lineage>
</organism>
<gene>
    <name evidence="2" type="ORF">EKN56_16970</name>
</gene>
<accession>A0A411WNX8</accession>
<dbReference type="Proteomes" id="UP000293154">
    <property type="component" value="Chromosome"/>
</dbReference>
<feature type="transmembrane region" description="Helical" evidence="1">
    <location>
        <begin position="271"/>
        <end position="291"/>
    </location>
</feature>
<dbReference type="EMBL" id="CP034752">
    <property type="protein sequence ID" value="QBH97934.1"/>
    <property type="molecule type" value="Genomic_DNA"/>
</dbReference>
<feature type="transmembrane region" description="Helical" evidence="1">
    <location>
        <begin position="157"/>
        <end position="177"/>
    </location>
</feature>
<feature type="transmembrane region" description="Helical" evidence="1">
    <location>
        <begin position="125"/>
        <end position="150"/>
    </location>
</feature>
<feature type="transmembrane region" description="Helical" evidence="1">
    <location>
        <begin position="216"/>
        <end position="235"/>
    </location>
</feature>
<keyword evidence="1" id="KW-0472">Membrane</keyword>
<keyword evidence="3" id="KW-1185">Reference proteome</keyword>
<dbReference type="AlphaFoldDB" id="A0A411WNX8"/>
<sequence>MFPMAFIVVFRGDVGVDTATYIQLIQYIQDTPGYTNIFEPFFELLIYVFSIMGLNAREIVSLLSVITIIILLYSSYKIEKRLVIFSSCIVPMFFFDMTMNGIRYGLSFSIILLGLSFLIRNRSALFWMCILLSSLIQFSGALLGLLVYFLYTKRIRVFIYSLLLLIPLLFVFSGYLINKVEAYQGAYVSSGLSGVSTLLITLLVLFTWCTNKDMRYGNLFVLLTIFSLTLLSYVLAQYTYAGLRVQNIVAYTLFLMIMVNFKQLSHTDYKIIFLLFFIGLISFAFKMKNFYDGEGIGLSPFVPYHFYWDI</sequence>
<feature type="transmembrane region" description="Helical" evidence="1">
    <location>
        <begin position="44"/>
        <end position="73"/>
    </location>
</feature>
<dbReference type="OrthoDB" id="9061203at2"/>
<proteinExistence type="predicted"/>
<dbReference type="Pfam" id="PF14897">
    <property type="entry name" value="EpsG"/>
    <property type="match status" value="1"/>
</dbReference>
<evidence type="ECO:0000313" key="2">
    <source>
        <dbReference type="EMBL" id="QBH97934.1"/>
    </source>
</evidence>
<dbReference type="KEGG" id="prag:EKN56_16970"/>
<keyword evidence="1" id="KW-0812">Transmembrane</keyword>